<name>A0ABY4B2E7_9BACT</name>
<gene>
    <name evidence="1" type="ORF">MTP16_13860</name>
</gene>
<dbReference type="Proteomes" id="UP000831390">
    <property type="component" value="Chromosome"/>
</dbReference>
<protein>
    <submittedName>
        <fullName evidence="1">Uncharacterized protein</fullName>
    </submittedName>
</protein>
<dbReference type="RefSeq" id="WP_243510287.1">
    <property type="nucleotide sequence ID" value="NZ_CP094534.1"/>
</dbReference>
<evidence type="ECO:0000313" key="2">
    <source>
        <dbReference type="Proteomes" id="UP000831390"/>
    </source>
</evidence>
<organism evidence="1 2">
    <name type="scientific">Hymenobacter monticola</name>
    <dbReference type="NCBI Taxonomy" id="1705399"/>
    <lineage>
        <taxon>Bacteria</taxon>
        <taxon>Pseudomonadati</taxon>
        <taxon>Bacteroidota</taxon>
        <taxon>Cytophagia</taxon>
        <taxon>Cytophagales</taxon>
        <taxon>Hymenobacteraceae</taxon>
        <taxon>Hymenobacter</taxon>
    </lineage>
</organism>
<keyword evidence="2" id="KW-1185">Reference proteome</keyword>
<reference evidence="1 2" key="1">
    <citation type="submission" date="2022-03" db="EMBL/GenBank/DDBJ databases">
        <title>Hymenobactersp. isolated from the air.</title>
        <authorList>
            <person name="Won M."/>
            <person name="Kwon S.-W."/>
        </authorList>
    </citation>
    <scope>NUCLEOTIDE SEQUENCE [LARGE SCALE GENOMIC DNA]</scope>
    <source>
        <strain evidence="1 2">KACC 22596</strain>
    </source>
</reference>
<sequence>MITQAENAATIAANAHFTTLAADYKALLAANDFPLTIDVELIKTTLRTQLFQKLLGADKGLKMRFDMLKSNEARLKLIGDTIDLTGYDIIDDIASAVKELERAYNGVYSRGAGFIKNVVSFTTFADVCELDLGLLLDSKTYDFTGREHVLEYFRELGQHLQQLREILRVAVSSSYTLGDSLHVLGRFYTGESGEGDLTPDQGAVMRLVTDLEKVGKLAMIPQPTGK</sequence>
<dbReference type="EMBL" id="CP094534">
    <property type="protein sequence ID" value="UOE32216.1"/>
    <property type="molecule type" value="Genomic_DNA"/>
</dbReference>
<proteinExistence type="predicted"/>
<accession>A0ABY4B2E7</accession>
<evidence type="ECO:0000313" key="1">
    <source>
        <dbReference type="EMBL" id="UOE32216.1"/>
    </source>
</evidence>